<evidence type="ECO:0000259" key="9">
    <source>
        <dbReference type="Pfam" id="PF07715"/>
    </source>
</evidence>
<evidence type="ECO:0000256" key="6">
    <source>
        <dbReference type="ARBA" id="ARBA00023136"/>
    </source>
</evidence>
<reference evidence="10" key="1">
    <citation type="journal article" date="2019" name="Nat. Med.">
        <title>A library of human gut bacterial isolates paired with longitudinal multiomics data enables mechanistic microbiome research.</title>
        <authorList>
            <person name="Poyet M."/>
            <person name="Groussin M."/>
            <person name="Gibbons S.M."/>
            <person name="Avila-Pacheco J."/>
            <person name="Jiang X."/>
            <person name="Kearney S.M."/>
            <person name="Perrotta A.R."/>
            <person name="Berdy B."/>
            <person name="Zhao S."/>
            <person name="Lieberman T.D."/>
            <person name="Swanson P.K."/>
            <person name="Smith M."/>
            <person name="Roesemann S."/>
            <person name="Alexander J.E."/>
            <person name="Rich S.A."/>
            <person name="Livny J."/>
            <person name="Vlamakis H."/>
            <person name="Clish C."/>
            <person name="Bullock K."/>
            <person name="Deik A."/>
            <person name="Scott J."/>
            <person name="Pierce K.A."/>
            <person name="Xavier R.J."/>
            <person name="Alm E.J."/>
        </authorList>
    </citation>
    <scope>NUCLEOTIDE SEQUENCE</scope>
    <source>
        <strain evidence="10">BIOML-A4</strain>
    </source>
</reference>
<keyword evidence="4 8" id="KW-0812">Transmembrane</keyword>
<dbReference type="GO" id="GO:0044718">
    <property type="term" value="P:siderophore transmembrane transport"/>
    <property type="evidence" value="ECO:0007669"/>
    <property type="project" value="TreeGrafter"/>
</dbReference>
<dbReference type="InterPro" id="IPR036942">
    <property type="entry name" value="Beta-barrel_TonB_sf"/>
</dbReference>
<dbReference type="Gene3D" id="2.170.130.10">
    <property type="entry name" value="TonB-dependent receptor, plug domain"/>
    <property type="match status" value="1"/>
</dbReference>
<comment type="similarity">
    <text evidence="8">Belongs to the TonB-dependent receptor family.</text>
</comment>
<dbReference type="SUPFAM" id="SSF56935">
    <property type="entry name" value="Porins"/>
    <property type="match status" value="1"/>
</dbReference>
<dbReference type="InterPro" id="IPR012910">
    <property type="entry name" value="Plug_dom"/>
</dbReference>
<organism evidence="10">
    <name type="scientific">Parabacteroides goldsteinii</name>
    <dbReference type="NCBI Taxonomy" id="328812"/>
    <lineage>
        <taxon>Bacteria</taxon>
        <taxon>Pseudomonadati</taxon>
        <taxon>Bacteroidota</taxon>
        <taxon>Bacteroidia</taxon>
        <taxon>Bacteroidales</taxon>
        <taxon>Tannerellaceae</taxon>
        <taxon>Parabacteroides</taxon>
    </lineage>
</organism>
<dbReference type="InterPro" id="IPR023996">
    <property type="entry name" value="TonB-dep_OMP_SusC/RagA"/>
</dbReference>
<dbReference type="InterPro" id="IPR037066">
    <property type="entry name" value="Plug_dom_sf"/>
</dbReference>
<dbReference type="GO" id="GO:0015344">
    <property type="term" value="F:siderophore uptake transmembrane transporter activity"/>
    <property type="evidence" value="ECO:0007669"/>
    <property type="project" value="TreeGrafter"/>
</dbReference>
<dbReference type="GO" id="GO:0009279">
    <property type="term" value="C:cell outer membrane"/>
    <property type="evidence" value="ECO:0007669"/>
    <property type="project" value="UniProtKB-SubCell"/>
</dbReference>
<dbReference type="PROSITE" id="PS52016">
    <property type="entry name" value="TONB_DEPENDENT_REC_3"/>
    <property type="match status" value="1"/>
</dbReference>
<keyword evidence="6 8" id="KW-0472">Membrane</keyword>
<dbReference type="PANTHER" id="PTHR30069:SF29">
    <property type="entry name" value="HEMOGLOBIN AND HEMOGLOBIN-HAPTOGLOBIN-BINDING PROTEIN 1-RELATED"/>
    <property type="match status" value="1"/>
</dbReference>
<comment type="caution">
    <text evidence="10">The sequence shown here is derived from an EMBL/GenBank/DDBJ whole genome shotgun (WGS) entry which is preliminary data.</text>
</comment>
<evidence type="ECO:0000256" key="3">
    <source>
        <dbReference type="ARBA" id="ARBA00022452"/>
    </source>
</evidence>
<proteinExistence type="inferred from homology"/>
<evidence type="ECO:0000256" key="2">
    <source>
        <dbReference type="ARBA" id="ARBA00022448"/>
    </source>
</evidence>
<dbReference type="AlphaFoldDB" id="A0A6G1ZBU5"/>
<dbReference type="InterPro" id="IPR008969">
    <property type="entry name" value="CarboxyPept-like_regulatory"/>
</dbReference>
<evidence type="ECO:0000313" key="10">
    <source>
        <dbReference type="EMBL" id="MRY11389.1"/>
    </source>
</evidence>
<gene>
    <name evidence="10" type="ORF">GKE01_07900</name>
</gene>
<dbReference type="FunFam" id="2.170.130.10:FF:000003">
    <property type="entry name" value="SusC/RagA family TonB-linked outer membrane protein"/>
    <property type="match status" value="1"/>
</dbReference>
<dbReference type="NCBIfam" id="TIGR04057">
    <property type="entry name" value="SusC_RagA_signa"/>
    <property type="match status" value="1"/>
</dbReference>
<keyword evidence="5" id="KW-0732">Signal</keyword>
<comment type="subcellular location">
    <subcellularLocation>
        <location evidence="1 8">Cell outer membrane</location>
        <topology evidence="1 8">Multi-pass membrane protein</topology>
    </subcellularLocation>
</comment>
<dbReference type="EMBL" id="WKLP01000009">
    <property type="protein sequence ID" value="MRY11389.1"/>
    <property type="molecule type" value="Genomic_DNA"/>
</dbReference>
<dbReference type="SUPFAM" id="SSF49464">
    <property type="entry name" value="Carboxypeptidase regulatory domain-like"/>
    <property type="match status" value="1"/>
</dbReference>
<evidence type="ECO:0000256" key="7">
    <source>
        <dbReference type="ARBA" id="ARBA00023237"/>
    </source>
</evidence>
<keyword evidence="7 8" id="KW-0998">Cell outer membrane</keyword>
<dbReference type="Pfam" id="PF07715">
    <property type="entry name" value="Plug"/>
    <property type="match status" value="1"/>
</dbReference>
<dbReference type="InterPro" id="IPR023997">
    <property type="entry name" value="TonB-dep_OMP_SusC/RagA_CS"/>
</dbReference>
<evidence type="ECO:0000256" key="1">
    <source>
        <dbReference type="ARBA" id="ARBA00004571"/>
    </source>
</evidence>
<sequence length="1102" mass="122900">MKIYNKSRRCVVNTFYKSIYIALFLCCSFIVKAQNQLITLSKQMTLKEAFVEIEKQTNLSVDYNDQLINANERIKKAYNNTQLNEVLNAILKDASCSYSIQGSHILITPKTAQQVKNQTITGTVTDELGDPIIGANVIEEGTTNGIMTDIDGKFSLSVSAGSKIQVSYIGYITQDIKVGNKKTFAVVLKEDSQALEEIVVVGYGTQKKGVVTGSIATAKGDDIIKSPTQNLGQALAGRLPGLIVTNGSGEPGADGVTINIRGKSTTGNNDPLILIDGIAGRGSLDRLNPNDIESITVLKDASAAIYGSRSANGVILVTTKRGKTGKPSISYSFNVGLQQPTRVPDLADAATFAEVTNELESYDGRVPRYTADEIELFRNGSDPIHYPNTNWADEVLKKAAFQQRHNVSVSGGTDAVSYYVGGGYSSQDGIFKNGSTKYEQYDIRSNIDAKITKDLKVSVDISSRLEDANFPSMSAGDIFWRITRSYPTVLAQYPNGLPTNGLDSNPIVMATDKTGYEYDKKAVFNGTITADWNLSWLLDGLAADAYMAYDRIGKDHKKWQTPWSFYTWDEATDTYTEHMNTLVQQTSLRQEHLADWSLTLNAKLKYKKTFGSHGIDAILGFEQNSYRKDNFWASRGSFMSTAIDQLFAGTSNKDYYDNSGDASESARRSYFGRVAYDFAGKYMAQFNFRYDGSYIFQAGQRWGFFPGVSAGWRMSEESFIKDNIDWINNLKIRGSFGKQGNDNIDPFQYLLKYNLGRNYVFGGTDMVGLYQKGFPNNNVTWEVADTWNIGTEGTFWNGLLGFEVEYFKTKRSNILAKRNASIPKYTGLIDLPNENIGRVQNQGMEIQLSHFNKIGEVNFRASGNFMFARNKVLFMDETPWGEGHEYMNETGGPMGAGLQYRAIGIFRDQAALDSYPHLDAARPGDLIFEDVDGDGKITSLDRVRQNLTGFPEIIFGLNLSADWKNFDISVLFQGQARAVKDVISRMDATSNFYKWRAEDRWTEDNIDGTMPRAGGTINYGVENPCSFWTQNASFVRLKNLEIGYTLPNLWFNKLRISNCRVYLSGQNLFTLDHIKYVDPEGSGEGSYYPQMRIFNIGCNLTF</sequence>
<dbReference type="InterPro" id="IPR039426">
    <property type="entry name" value="TonB-dep_rcpt-like"/>
</dbReference>
<dbReference type="PANTHER" id="PTHR30069">
    <property type="entry name" value="TONB-DEPENDENT OUTER MEMBRANE RECEPTOR"/>
    <property type="match status" value="1"/>
</dbReference>
<dbReference type="Gene3D" id="2.40.170.20">
    <property type="entry name" value="TonB-dependent receptor, beta-barrel domain"/>
    <property type="match status" value="1"/>
</dbReference>
<keyword evidence="2 8" id="KW-0813">Transport</keyword>
<keyword evidence="3 8" id="KW-1134">Transmembrane beta strand</keyword>
<dbReference type="Gene3D" id="2.60.40.1120">
    <property type="entry name" value="Carboxypeptidase-like, regulatory domain"/>
    <property type="match status" value="1"/>
</dbReference>
<accession>A0A6G1ZBU5</accession>
<dbReference type="NCBIfam" id="TIGR04056">
    <property type="entry name" value="OMP_RagA_SusC"/>
    <property type="match status" value="1"/>
</dbReference>
<evidence type="ECO:0000256" key="8">
    <source>
        <dbReference type="PROSITE-ProRule" id="PRU01360"/>
    </source>
</evidence>
<evidence type="ECO:0000256" key="4">
    <source>
        <dbReference type="ARBA" id="ARBA00022692"/>
    </source>
</evidence>
<feature type="domain" description="TonB-dependent receptor plug" evidence="9">
    <location>
        <begin position="211"/>
        <end position="314"/>
    </location>
</feature>
<dbReference type="Pfam" id="PF13715">
    <property type="entry name" value="CarbopepD_reg_2"/>
    <property type="match status" value="1"/>
</dbReference>
<protein>
    <submittedName>
        <fullName evidence="10">SusC/RagA family TonB-linked outer membrane protein</fullName>
    </submittedName>
</protein>
<dbReference type="FunFam" id="2.60.40.1120:FF:000003">
    <property type="entry name" value="Outer membrane protein Omp121"/>
    <property type="match status" value="1"/>
</dbReference>
<name>A0A6G1ZBU5_9BACT</name>
<evidence type="ECO:0000256" key="5">
    <source>
        <dbReference type="ARBA" id="ARBA00022729"/>
    </source>
</evidence>